<keyword evidence="1" id="KW-0732">Signal</keyword>
<dbReference type="Proteomes" id="UP000320390">
    <property type="component" value="Chromosome"/>
</dbReference>
<protein>
    <recommendedName>
        <fullName evidence="4">Tetratricopeptide repeat protein</fullName>
    </recommendedName>
</protein>
<evidence type="ECO:0000313" key="2">
    <source>
        <dbReference type="EMBL" id="QDV08610.1"/>
    </source>
</evidence>
<name>A0A518EWZ4_9BACT</name>
<reference evidence="2 3" key="1">
    <citation type="submission" date="2019-02" db="EMBL/GenBank/DDBJ databases">
        <title>Deep-cultivation of Planctomycetes and their phenomic and genomic characterization uncovers novel biology.</title>
        <authorList>
            <person name="Wiegand S."/>
            <person name="Jogler M."/>
            <person name="Boedeker C."/>
            <person name="Pinto D."/>
            <person name="Vollmers J."/>
            <person name="Rivas-Marin E."/>
            <person name="Kohn T."/>
            <person name="Peeters S.H."/>
            <person name="Heuer A."/>
            <person name="Rast P."/>
            <person name="Oberbeckmann S."/>
            <person name="Bunk B."/>
            <person name="Jeske O."/>
            <person name="Meyerdierks A."/>
            <person name="Storesund J.E."/>
            <person name="Kallscheuer N."/>
            <person name="Luecker S."/>
            <person name="Lage O.M."/>
            <person name="Pohl T."/>
            <person name="Merkel B.J."/>
            <person name="Hornburger P."/>
            <person name="Mueller R.-W."/>
            <person name="Bruemmer F."/>
            <person name="Labrenz M."/>
            <person name="Spormann A.M."/>
            <person name="Op den Camp H."/>
            <person name="Overmann J."/>
            <person name="Amann R."/>
            <person name="Jetten M.S.M."/>
            <person name="Mascher T."/>
            <person name="Medema M.H."/>
            <person name="Devos D.P."/>
            <person name="Kaster A.-K."/>
            <person name="Ovreas L."/>
            <person name="Rohde M."/>
            <person name="Galperin M.Y."/>
            <person name="Jogler C."/>
        </authorList>
    </citation>
    <scope>NUCLEOTIDE SEQUENCE [LARGE SCALE GENOMIC DNA]</scope>
    <source>
        <strain evidence="2 3">Poly30</strain>
    </source>
</reference>
<gene>
    <name evidence="2" type="ORF">Poly30_41630</name>
</gene>
<evidence type="ECO:0000313" key="3">
    <source>
        <dbReference type="Proteomes" id="UP000320390"/>
    </source>
</evidence>
<organism evidence="2 3">
    <name type="scientific">Saltatorellus ferox</name>
    <dbReference type="NCBI Taxonomy" id="2528018"/>
    <lineage>
        <taxon>Bacteria</taxon>
        <taxon>Pseudomonadati</taxon>
        <taxon>Planctomycetota</taxon>
        <taxon>Planctomycetia</taxon>
        <taxon>Planctomycetia incertae sedis</taxon>
        <taxon>Saltatorellus</taxon>
    </lineage>
</organism>
<dbReference type="NCBIfam" id="NF047558">
    <property type="entry name" value="TPR_END_plus"/>
    <property type="match status" value="1"/>
</dbReference>
<dbReference type="Gene3D" id="1.25.40.10">
    <property type="entry name" value="Tetratricopeptide repeat domain"/>
    <property type="match status" value="1"/>
</dbReference>
<feature type="chain" id="PRO_5021740651" description="Tetratricopeptide repeat protein" evidence="1">
    <location>
        <begin position="18"/>
        <end position="849"/>
    </location>
</feature>
<dbReference type="InterPro" id="IPR011990">
    <property type="entry name" value="TPR-like_helical_dom_sf"/>
</dbReference>
<keyword evidence="3" id="KW-1185">Reference proteome</keyword>
<dbReference type="EMBL" id="CP036434">
    <property type="protein sequence ID" value="QDV08610.1"/>
    <property type="molecule type" value="Genomic_DNA"/>
</dbReference>
<feature type="signal peptide" evidence="1">
    <location>
        <begin position="1"/>
        <end position="17"/>
    </location>
</feature>
<evidence type="ECO:0000256" key="1">
    <source>
        <dbReference type="SAM" id="SignalP"/>
    </source>
</evidence>
<accession>A0A518EWZ4</accession>
<dbReference type="RefSeq" id="WP_419190417.1">
    <property type="nucleotide sequence ID" value="NZ_CP036434.1"/>
</dbReference>
<evidence type="ECO:0008006" key="4">
    <source>
        <dbReference type="Google" id="ProtNLM"/>
    </source>
</evidence>
<sequence length="849" mass="91694" precursor="true">MLLLSLSLALASGLSTPAPLSQGSVATADPSQAVRSDAAAALARILDPSDAAGALQRRELTRIVVESLDPETSLVLEATALVADPDPVIQGLAIGFMARPDLGDLARPERVRALSTLVSPRSGADARVIPEEARSDAIAALGRIGDRFAAEVLAAVAVKEPDAALRVRAATALVEAPGGDTEIVRLVRSLVDGGLFAEGASRGSAAPDADVLAVLLPRYGQWLGDANELSTLDLMPLVVGLKAPEEIVRAAAGDAFQEALDRLAASEVRGRAAELLQRLTDLGISRDVTLYQSARIALSAEGDAGAALRAAQALTEASGLQLGGELRLDAYESQLWVFRGRYLAGLAELALGHVEDAERSFELAASALDAALSERRDLLAESERLVHVDLLHQRAVLEIARALAFLVRSDAADPASLGPALERARTAHERHLEAQAVYAEIRGDVMTGWDALLGSDMSVYQIFFGRRGFASGGGPRLQADGSKGGPLDRARIVELQGRLGRVLASVSPGELPGFALLEPAGPPEVVERLTDPLADPARRRYLDRIRAARLSGIDDAIDAARQLMTRAQERAFGIIPEPEIQALENLQRRRFAARQAAEEANRSTDRQWMRDLRIPGSAALWHAQDLKEEGRGTEARVIATRLEADLTDDGISDWWFVIGHERIVRAQLLAGSAFTDEGRGEEAERVLLRAVERIEDIERDLAGRGATFDDLSSFRALRSTALVSLAVNANVRLLDKDKALGYYERAYELRKDEFMRVLMACYRARSGAEAEARSLLRSIRPGPGTWYNLACTHALLGDTSRALDYLETELMQNHASVESANRQREWAANDPDLASLRNEARFQRLVRVL</sequence>
<dbReference type="SUPFAM" id="SSF48452">
    <property type="entry name" value="TPR-like"/>
    <property type="match status" value="1"/>
</dbReference>
<dbReference type="AlphaFoldDB" id="A0A518EWZ4"/>
<proteinExistence type="predicted"/>